<keyword evidence="2" id="KW-1185">Reference proteome</keyword>
<evidence type="ECO:0000313" key="1">
    <source>
        <dbReference type="EMBL" id="RZT39452.1"/>
    </source>
</evidence>
<organism evidence="1 2">
    <name type="scientific">Cupriavidus agavae</name>
    <dbReference type="NCBI Taxonomy" id="1001822"/>
    <lineage>
        <taxon>Bacteria</taxon>
        <taxon>Pseudomonadati</taxon>
        <taxon>Pseudomonadota</taxon>
        <taxon>Betaproteobacteria</taxon>
        <taxon>Burkholderiales</taxon>
        <taxon>Burkholderiaceae</taxon>
        <taxon>Cupriavidus</taxon>
    </lineage>
</organism>
<dbReference type="RefSeq" id="WP_130391613.1">
    <property type="nucleotide sequence ID" value="NZ_SGXM01000002.1"/>
</dbReference>
<dbReference type="Proteomes" id="UP000291078">
    <property type="component" value="Unassembled WGS sequence"/>
</dbReference>
<accession>A0A4Q7S3Q9</accession>
<reference evidence="1 2" key="1">
    <citation type="journal article" date="2015" name="Stand. Genomic Sci.">
        <title>Genomic Encyclopedia of Bacterial and Archaeal Type Strains, Phase III: the genomes of soil and plant-associated and newly described type strains.</title>
        <authorList>
            <person name="Whitman W.B."/>
            <person name="Woyke T."/>
            <person name="Klenk H.P."/>
            <person name="Zhou Y."/>
            <person name="Lilburn T.G."/>
            <person name="Beck B.J."/>
            <person name="De Vos P."/>
            <person name="Vandamme P."/>
            <person name="Eisen J.A."/>
            <person name="Garrity G."/>
            <person name="Hugenholtz P."/>
            <person name="Kyrpides N.C."/>
        </authorList>
    </citation>
    <scope>NUCLEOTIDE SEQUENCE [LARGE SCALE GENOMIC DNA]</scope>
    <source>
        <strain evidence="1 2">ASC-9842</strain>
    </source>
</reference>
<protein>
    <submittedName>
        <fullName evidence="1">Uncharacterized protein</fullName>
    </submittedName>
</protein>
<evidence type="ECO:0000313" key="2">
    <source>
        <dbReference type="Proteomes" id="UP000291078"/>
    </source>
</evidence>
<sequence>MSDSENSGYSIIAEPSGILDPKGTEWNVQLTHLLRNTERYAWGNWTLDPAIRVGALGWFNPSDTHVQLANYQMDLQPTEHRAAVDWHLEQGHVRQTTAGVQFDVPYLDPTTGTEVTVGLQSKWEFGSKGSLTSQGSGVGVAYVENGAQYMLDNYQAIYDVAKSVNKVNGGDIVQGFGMITKVWLTDGCVNLGSRQDKSEFSITGSVDGVSAMTGSDQSASLKGSYKNTSTADNVEKRIFPSKADTVEHNDPVAYAYEFSSFAGETVVIPRYVADISALNLSLHNSGSYIVNATVTYTSGGKRHERTTRISGGLTGQITDIPLDATNVDIRMAFAAGTTQVLRVSNPLNTWFLGRGEIELTGWWPGASGANWK</sequence>
<name>A0A4Q7S3Q9_9BURK</name>
<proteinExistence type="predicted"/>
<dbReference type="EMBL" id="SGXM01000002">
    <property type="protein sequence ID" value="RZT39452.1"/>
    <property type="molecule type" value="Genomic_DNA"/>
</dbReference>
<dbReference type="OrthoDB" id="6196417at2"/>
<gene>
    <name evidence="1" type="ORF">EV147_2647</name>
</gene>
<dbReference type="AlphaFoldDB" id="A0A4Q7S3Q9"/>
<comment type="caution">
    <text evidence="1">The sequence shown here is derived from an EMBL/GenBank/DDBJ whole genome shotgun (WGS) entry which is preliminary data.</text>
</comment>